<comment type="caution">
    <text evidence="3">The sequence shown here is derived from an EMBL/GenBank/DDBJ whole genome shotgun (WGS) entry which is preliminary data.</text>
</comment>
<evidence type="ECO:0000256" key="2">
    <source>
        <dbReference type="SAM" id="SignalP"/>
    </source>
</evidence>
<keyword evidence="4" id="KW-1185">Reference proteome</keyword>
<evidence type="ECO:0000256" key="1">
    <source>
        <dbReference type="SAM" id="MobiDB-lite"/>
    </source>
</evidence>
<feature type="compositionally biased region" description="Low complexity" evidence="1">
    <location>
        <begin position="365"/>
        <end position="446"/>
    </location>
</feature>
<feature type="compositionally biased region" description="Polar residues" evidence="1">
    <location>
        <begin position="286"/>
        <end position="302"/>
    </location>
</feature>
<protein>
    <submittedName>
        <fullName evidence="3">Polymorphic outer membrane protein</fullName>
    </submittedName>
</protein>
<keyword evidence="2" id="KW-0732">Signal</keyword>
<feature type="compositionally biased region" description="Basic and acidic residues" evidence="1">
    <location>
        <begin position="71"/>
        <end position="80"/>
    </location>
</feature>
<feature type="compositionally biased region" description="Low complexity" evidence="1">
    <location>
        <begin position="308"/>
        <end position="324"/>
    </location>
</feature>
<feature type="region of interest" description="Disordered" evidence="1">
    <location>
        <begin position="71"/>
        <end position="131"/>
    </location>
</feature>
<feature type="compositionally biased region" description="Polar residues" evidence="1">
    <location>
        <begin position="176"/>
        <end position="214"/>
    </location>
</feature>
<dbReference type="EMBL" id="CAICTM010000059">
    <property type="protein sequence ID" value="CAB9499432.1"/>
    <property type="molecule type" value="Genomic_DNA"/>
</dbReference>
<dbReference type="Proteomes" id="UP001153069">
    <property type="component" value="Unassembled WGS sequence"/>
</dbReference>
<accession>A0A9N8DAR8</accession>
<evidence type="ECO:0000313" key="4">
    <source>
        <dbReference type="Proteomes" id="UP001153069"/>
    </source>
</evidence>
<feature type="compositionally biased region" description="Polar residues" evidence="1">
    <location>
        <begin position="325"/>
        <end position="356"/>
    </location>
</feature>
<name>A0A9N8DAR8_9STRA</name>
<feature type="compositionally biased region" description="Acidic residues" evidence="1">
    <location>
        <begin position="101"/>
        <end position="127"/>
    </location>
</feature>
<feature type="signal peptide" evidence="2">
    <location>
        <begin position="1"/>
        <end position="22"/>
    </location>
</feature>
<gene>
    <name evidence="3" type="ORF">SEMRO_60_G034850.1</name>
</gene>
<dbReference type="AlphaFoldDB" id="A0A9N8DAR8"/>
<feature type="compositionally biased region" description="Polar residues" evidence="1">
    <location>
        <begin position="266"/>
        <end position="277"/>
    </location>
</feature>
<sequence>MYALRCPGILAALLCLVSLGLANGTSTSTSTSTGTSTVQRTLGRGINSGLRIRGGRIRTVMATSENARHLKYSKDRDGNNKRRRPNRVGYKGESEDIVNSSEEEAVQEEQEEVHEEQVEQEEEEPSSMDEGFLANPALGAIEGFSGDSASADNLGGGGFLSDFDTAMDAPIFAETQHPTTLPTKNPTIAPTSQPTLEPTRTPSLAPTPTKASQKGNRHFKGKRAKKQPNPKSKIREMHRLKQPKLSQDTDTDTDTDTASFDAVGDQLNQVADLTDQSARQDDSMPESPTATPTGAPTDNPTGIPTRITSPPTKSPTDSPTSSPTGASTKQPSIASTDDNVENSPTAPESQQPTLQPSMEEMTMVTITKTPTNSPTTITTTTTAATTTTQSTATPTATSTTSEPTAMASTATPTVPTTDKPSVTTTTDPPKPTNSPTATKPPAAVTPVPVPTQDTWMTVERPRPTPETAATIKPTYTNAYWSVNKALEEELVEMDCPSDNVQHFQTNIRVEYDGRPELLTPDEISTLERSMATLYNTESTMLCDSYFRNIQSIELQLGSRGYVFQITATCRDCPVDTTSLLAGSVAETIRMAAKDWFAEKFDTASESAGDSYYGWISQYGGRMVNSDGLTSRARQQERRRVVQEDLCYCPPDKSPSSPQAVTQKEFVRIQNVAIEELRTAGLITSVEGILSVQEIS</sequence>
<proteinExistence type="predicted"/>
<feature type="region of interest" description="Disordered" evidence="1">
    <location>
        <begin position="24"/>
        <end position="44"/>
    </location>
</feature>
<feature type="compositionally biased region" description="Basic residues" evidence="1">
    <location>
        <begin position="215"/>
        <end position="228"/>
    </location>
</feature>
<feature type="compositionally biased region" description="Low complexity" evidence="1">
    <location>
        <begin position="24"/>
        <end position="37"/>
    </location>
</feature>
<feature type="region of interest" description="Disordered" evidence="1">
    <location>
        <begin position="175"/>
        <end position="449"/>
    </location>
</feature>
<feature type="chain" id="PRO_5040166626" evidence="2">
    <location>
        <begin position="23"/>
        <end position="695"/>
    </location>
</feature>
<organism evidence="3 4">
    <name type="scientific">Seminavis robusta</name>
    <dbReference type="NCBI Taxonomy" id="568900"/>
    <lineage>
        <taxon>Eukaryota</taxon>
        <taxon>Sar</taxon>
        <taxon>Stramenopiles</taxon>
        <taxon>Ochrophyta</taxon>
        <taxon>Bacillariophyta</taxon>
        <taxon>Bacillariophyceae</taxon>
        <taxon>Bacillariophycidae</taxon>
        <taxon>Naviculales</taxon>
        <taxon>Naviculaceae</taxon>
        <taxon>Seminavis</taxon>
    </lineage>
</organism>
<evidence type="ECO:0000313" key="3">
    <source>
        <dbReference type="EMBL" id="CAB9499432.1"/>
    </source>
</evidence>
<reference evidence="3" key="1">
    <citation type="submission" date="2020-06" db="EMBL/GenBank/DDBJ databases">
        <authorList>
            <consortium name="Plant Systems Biology data submission"/>
        </authorList>
    </citation>
    <scope>NUCLEOTIDE SEQUENCE</scope>
    <source>
        <strain evidence="3">D6</strain>
    </source>
</reference>